<organism evidence="1 2">
    <name type="scientific">Protopolystoma xenopodis</name>
    <dbReference type="NCBI Taxonomy" id="117903"/>
    <lineage>
        <taxon>Eukaryota</taxon>
        <taxon>Metazoa</taxon>
        <taxon>Spiralia</taxon>
        <taxon>Lophotrochozoa</taxon>
        <taxon>Platyhelminthes</taxon>
        <taxon>Monogenea</taxon>
        <taxon>Polyopisthocotylea</taxon>
        <taxon>Polystomatidea</taxon>
        <taxon>Polystomatidae</taxon>
        <taxon>Protopolystoma</taxon>
    </lineage>
</organism>
<dbReference type="PROSITE" id="PS51257">
    <property type="entry name" value="PROKAR_LIPOPROTEIN"/>
    <property type="match status" value="1"/>
</dbReference>
<gene>
    <name evidence="1" type="ORF">PXEA_LOCUS7021</name>
</gene>
<evidence type="ECO:0000313" key="1">
    <source>
        <dbReference type="EMBL" id="VEL13581.1"/>
    </source>
</evidence>
<sequence length="124" mass="13857">MHCRGSKNGGKLDKNASSQHQSAFSSLSLACLSDVVSSQPDDFVSSTRTGFAHTIVHCPLDVAVPSLSSPLPSAQRPARLRRQWHRRSLIQASFGELCCAWRRRLEVQLQAEEKKTKEENMKHD</sequence>
<dbReference type="AlphaFoldDB" id="A0A448WK17"/>
<proteinExistence type="predicted"/>
<evidence type="ECO:0000313" key="2">
    <source>
        <dbReference type="Proteomes" id="UP000784294"/>
    </source>
</evidence>
<comment type="caution">
    <text evidence="1">The sequence shown here is derived from an EMBL/GenBank/DDBJ whole genome shotgun (WGS) entry which is preliminary data.</text>
</comment>
<reference evidence="1" key="1">
    <citation type="submission" date="2018-11" db="EMBL/GenBank/DDBJ databases">
        <authorList>
            <consortium name="Pathogen Informatics"/>
        </authorList>
    </citation>
    <scope>NUCLEOTIDE SEQUENCE</scope>
</reference>
<accession>A0A448WK17</accession>
<protein>
    <submittedName>
        <fullName evidence="1">Uncharacterized protein</fullName>
    </submittedName>
</protein>
<dbReference type="EMBL" id="CAAALY010018228">
    <property type="protein sequence ID" value="VEL13581.1"/>
    <property type="molecule type" value="Genomic_DNA"/>
</dbReference>
<keyword evidence="2" id="KW-1185">Reference proteome</keyword>
<dbReference type="Proteomes" id="UP000784294">
    <property type="component" value="Unassembled WGS sequence"/>
</dbReference>
<name>A0A448WK17_9PLAT</name>